<protein>
    <submittedName>
        <fullName evidence="1">Glycosyltransferase</fullName>
    </submittedName>
</protein>
<name>A0A935TER9_9PROT</name>
<gene>
    <name evidence="1" type="ORF">IPK02_14155</name>
</gene>
<dbReference type="Proteomes" id="UP000706151">
    <property type="component" value="Unassembled WGS sequence"/>
</dbReference>
<dbReference type="AlphaFoldDB" id="A0A935TER9"/>
<reference evidence="1 2" key="1">
    <citation type="submission" date="2020-10" db="EMBL/GenBank/DDBJ databases">
        <title>Connecting structure to function with the recovery of over 1000 high-quality activated sludge metagenome-assembled genomes encoding full-length rRNA genes using long-read sequencing.</title>
        <authorList>
            <person name="Singleton C.M."/>
            <person name="Petriglieri F."/>
            <person name="Kristensen J.M."/>
            <person name="Kirkegaard R.H."/>
            <person name="Michaelsen T.Y."/>
            <person name="Andersen M.H."/>
            <person name="Karst S.M."/>
            <person name="Dueholm M.S."/>
            <person name="Nielsen P.H."/>
            <person name="Albertsen M."/>
        </authorList>
    </citation>
    <scope>NUCLEOTIDE SEQUENCE [LARGE SCALE GENOMIC DNA]</scope>
    <source>
        <strain evidence="1">Fred_18-Q3-R57-64_BAT3C.720</strain>
    </source>
</reference>
<organism evidence="1 2">
    <name type="scientific">Candidatus Accumulibacter affinis</name>
    <dbReference type="NCBI Taxonomy" id="2954384"/>
    <lineage>
        <taxon>Bacteria</taxon>
        <taxon>Pseudomonadati</taxon>
        <taxon>Pseudomonadota</taxon>
        <taxon>Betaproteobacteria</taxon>
        <taxon>Candidatus Accumulibacter</taxon>
    </lineage>
</organism>
<dbReference type="EMBL" id="JADJOT010000009">
    <property type="protein sequence ID" value="MBK7954997.1"/>
    <property type="molecule type" value="Genomic_DNA"/>
</dbReference>
<evidence type="ECO:0000313" key="2">
    <source>
        <dbReference type="Proteomes" id="UP000706151"/>
    </source>
</evidence>
<comment type="caution">
    <text evidence="1">The sequence shown here is derived from an EMBL/GenBank/DDBJ whole genome shotgun (WGS) entry which is preliminary data.</text>
</comment>
<evidence type="ECO:0000313" key="1">
    <source>
        <dbReference type="EMBL" id="MBK7954997.1"/>
    </source>
</evidence>
<accession>A0A935TER9</accession>
<dbReference type="Gene3D" id="3.40.50.2000">
    <property type="entry name" value="Glycogen Phosphorylase B"/>
    <property type="match status" value="1"/>
</dbReference>
<sequence length="357" mass="39488">MSTLGSPARMLSIAFLAGNRNPGRFQQDPSFVYRCENLGLALQAMGHRVSWLHWSDLGLRQRFDVVVFHRPRFSLLWRAFLWTLRRHGTTLVADVDDLVFDPLLAQHSPGVLNGLVTLPKINQQFAKHSAALTCFERVTVSTQTLAAHVQRCFPGVESRVLPNAVHMAWRAARRGHESRLHQPVVTYFPGTRSHDRDFSLYAEGVERFLTAHSDARFEVTGPLRFALQARAGQVVHHEKVPFAHYAERVRAAWVNLAPLESTAFTRCKSALKVLEAGFWGKPTVCSPLPDAERFTSAGAVFASDSPACFAALQALLVPANYAAITQGLSARVVAQADARQVAESFLQFVGARPGVEA</sequence>
<proteinExistence type="predicted"/>
<dbReference type="SUPFAM" id="SSF53756">
    <property type="entry name" value="UDP-Glycosyltransferase/glycogen phosphorylase"/>
    <property type="match status" value="1"/>
</dbReference>